<dbReference type="InterPro" id="IPR036427">
    <property type="entry name" value="Bromodomain-like_sf"/>
</dbReference>
<feature type="region of interest" description="Disordered" evidence="3">
    <location>
        <begin position="172"/>
        <end position="229"/>
    </location>
</feature>
<comment type="caution">
    <text evidence="5">The sequence shown here is derived from an EMBL/GenBank/DDBJ whole genome shotgun (WGS) entry which is preliminary data.</text>
</comment>
<proteinExistence type="predicted"/>
<feature type="compositionally biased region" description="Low complexity" evidence="3">
    <location>
        <begin position="187"/>
        <end position="216"/>
    </location>
</feature>
<dbReference type="InterPro" id="IPR001487">
    <property type="entry name" value="Bromodomain"/>
</dbReference>
<evidence type="ECO:0000313" key="5">
    <source>
        <dbReference type="EMBL" id="KAL1870751.1"/>
    </source>
</evidence>
<reference evidence="5 6" key="1">
    <citation type="journal article" date="2024" name="IMA Fungus">
        <title>IMA Genome - F19 : A genome assembly and annotation guide to empower mycologists, including annotated draft genome sequences of Ceratocystis pirilliformis, Diaporthe australafricana, Fusarium ophioides, Paecilomyces lecythidis, and Sporothrix stenoceras.</title>
        <authorList>
            <person name="Aylward J."/>
            <person name="Wilson A.M."/>
            <person name="Visagie C.M."/>
            <person name="Spraker J."/>
            <person name="Barnes I."/>
            <person name="Buitendag C."/>
            <person name="Ceriani C."/>
            <person name="Del Mar Angel L."/>
            <person name="du Plessis D."/>
            <person name="Fuchs T."/>
            <person name="Gasser K."/>
            <person name="Kramer D."/>
            <person name="Li W."/>
            <person name="Munsamy K."/>
            <person name="Piso A."/>
            <person name="Price J.L."/>
            <person name="Sonnekus B."/>
            <person name="Thomas C."/>
            <person name="van der Nest A."/>
            <person name="van Dijk A."/>
            <person name="van Heerden A."/>
            <person name="van Vuuren N."/>
            <person name="Yilmaz N."/>
            <person name="Duong T.A."/>
            <person name="van der Merwe N.A."/>
            <person name="Wingfield M.J."/>
            <person name="Wingfield B.D."/>
        </authorList>
    </citation>
    <scope>NUCLEOTIDE SEQUENCE [LARGE SCALE GENOMIC DNA]</scope>
    <source>
        <strain evidence="5 6">CMW 18300</strain>
    </source>
</reference>
<feature type="compositionally biased region" description="Basic and acidic residues" evidence="3">
    <location>
        <begin position="71"/>
        <end position="86"/>
    </location>
</feature>
<feature type="compositionally biased region" description="Polar residues" evidence="3">
    <location>
        <begin position="387"/>
        <end position="401"/>
    </location>
</feature>
<dbReference type="Gene3D" id="1.20.920.10">
    <property type="entry name" value="Bromodomain-like"/>
    <property type="match status" value="1"/>
</dbReference>
<evidence type="ECO:0000256" key="1">
    <source>
        <dbReference type="ARBA" id="ARBA00023117"/>
    </source>
</evidence>
<dbReference type="Pfam" id="PF00439">
    <property type="entry name" value="Bromodomain"/>
    <property type="match status" value="1"/>
</dbReference>
<gene>
    <name evidence="5" type="primary">BDF1_2</name>
    <name evidence="5" type="ORF">Daus18300_005071</name>
</gene>
<feature type="region of interest" description="Disordered" evidence="3">
    <location>
        <begin position="381"/>
        <end position="401"/>
    </location>
</feature>
<dbReference type="PANTHER" id="PTHR22880">
    <property type="entry name" value="FALZ-RELATED BROMODOMAIN-CONTAINING PROTEINS"/>
    <property type="match status" value="1"/>
</dbReference>
<feature type="region of interest" description="Disordered" evidence="3">
    <location>
        <begin position="1"/>
        <end position="22"/>
    </location>
</feature>
<dbReference type="PANTHER" id="PTHR22880:SF225">
    <property type="entry name" value="BROMODOMAIN-CONTAINING PROTEIN BET-1-RELATED"/>
    <property type="match status" value="1"/>
</dbReference>
<organism evidence="5 6">
    <name type="scientific">Diaporthe australafricana</name>
    <dbReference type="NCBI Taxonomy" id="127596"/>
    <lineage>
        <taxon>Eukaryota</taxon>
        <taxon>Fungi</taxon>
        <taxon>Dikarya</taxon>
        <taxon>Ascomycota</taxon>
        <taxon>Pezizomycotina</taxon>
        <taxon>Sordariomycetes</taxon>
        <taxon>Sordariomycetidae</taxon>
        <taxon>Diaporthales</taxon>
        <taxon>Diaporthaceae</taxon>
        <taxon>Diaporthe</taxon>
    </lineage>
</organism>
<name>A0ABR3X475_9PEZI</name>
<feature type="domain" description="Bromo" evidence="4">
    <location>
        <begin position="289"/>
        <end position="361"/>
    </location>
</feature>
<dbReference type="InterPro" id="IPR050935">
    <property type="entry name" value="Bromo_chromatin_reader"/>
</dbReference>
<dbReference type="SUPFAM" id="SSF47370">
    <property type="entry name" value="Bromodomain"/>
    <property type="match status" value="1"/>
</dbReference>
<feature type="region of interest" description="Disordered" evidence="3">
    <location>
        <begin position="71"/>
        <end position="99"/>
    </location>
</feature>
<dbReference type="PRINTS" id="PR00503">
    <property type="entry name" value="BROMODOMAIN"/>
</dbReference>
<keyword evidence="1 2" id="KW-0103">Bromodomain</keyword>
<sequence>MASHVGKLEGQSSQGSAGAHAATDATVIRDAGHGMAGSTTLAGSRPGLVDPQASDNFAETDQLIDIANNTRDDKSTTASGHQDEPHMSQAASVPSASSIATSVTRPTMVVDAATFPKCRYCFKYKRVCDGGRPCGTCVKMRRRCYQVPQELLDERPELARSELLKAEQQSAFTGNGTNDAGAPTKISAVSTKRSSTTRSATMSSATMSSSTKRAAAPTPHAMESPKKKRKIGESVLALNLARCVARKVQKKLDATSTTDPLPVLAVFRRKQAAELKHCYRAINELLSDKHGGCSTYFLDPVDHVAKNLPHYHSTVEHPMDLSTMKASLEDGHYRIAREFKKDFVKIVAAAKLFNMEGSDVFEAAIKLEEVFWVVWAETKHPKEVSENEQSVPENEQSPTEG</sequence>
<evidence type="ECO:0000256" key="2">
    <source>
        <dbReference type="PROSITE-ProRule" id="PRU00035"/>
    </source>
</evidence>
<keyword evidence="6" id="KW-1185">Reference proteome</keyword>
<dbReference type="EMBL" id="JAWRVE010000036">
    <property type="protein sequence ID" value="KAL1870751.1"/>
    <property type="molecule type" value="Genomic_DNA"/>
</dbReference>
<evidence type="ECO:0000256" key="3">
    <source>
        <dbReference type="SAM" id="MobiDB-lite"/>
    </source>
</evidence>
<dbReference type="PROSITE" id="PS50014">
    <property type="entry name" value="BROMODOMAIN_2"/>
    <property type="match status" value="1"/>
</dbReference>
<protein>
    <submittedName>
        <fullName evidence="5">Transcription initiation at TATA-containing promoter protein</fullName>
    </submittedName>
</protein>
<evidence type="ECO:0000259" key="4">
    <source>
        <dbReference type="PROSITE" id="PS50014"/>
    </source>
</evidence>
<dbReference type="Proteomes" id="UP001583177">
    <property type="component" value="Unassembled WGS sequence"/>
</dbReference>
<dbReference type="SMART" id="SM00297">
    <property type="entry name" value="BROMO"/>
    <property type="match status" value="1"/>
</dbReference>
<evidence type="ECO:0000313" key="6">
    <source>
        <dbReference type="Proteomes" id="UP001583177"/>
    </source>
</evidence>
<feature type="compositionally biased region" description="Low complexity" evidence="3">
    <location>
        <begin position="10"/>
        <end position="22"/>
    </location>
</feature>
<feature type="compositionally biased region" description="Polar residues" evidence="3">
    <location>
        <begin position="89"/>
        <end position="99"/>
    </location>
</feature>
<accession>A0ABR3X475</accession>